<keyword evidence="9 12" id="KW-1015">Disulfide bond</keyword>
<evidence type="ECO:0000256" key="6">
    <source>
        <dbReference type="ARBA" id="ARBA00022729"/>
    </source>
</evidence>
<dbReference type="GO" id="GO:0016052">
    <property type="term" value="P:carbohydrate catabolic process"/>
    <property type="evidence" value="ECO:0007669"/>
    <property type="project" value="TreeGrafter"/>
</dbReference>
<gene>
    <name evidence="14" type="primary">CUT2</name>
    <name evidence="14" type="ORF">J7337_012336</name>
</gene>
<dbReference type="Proteomes" id="UP000827133">
    <property type="component" value="Unassembled WGS sequence"/>
</dbReference>
<keyword evidence="6 13" id="KW-0732">Signal</keyword>
<dbReference type="FunFam" id="3.40.50.1820:FF:000235">
    <property type="entry name" value="Cutinase 1"/>
    <property type="match status" value="1"/>
</dbReference>
<feature type="signal peptide" evidence="13">
    <location>
        <begin position="1"/>
        <end position="16"/>
    </location>
</feature>
<name>A0A9P8D5N6_9HYPO</name>
<dbReference type="PRINTS" id="PR00129">
    <property type="entry name" value="CUTINASE"/>
</dbReference>
<feature type="active site" description="Proton donor/acceptor" evidence="11">
    <location>
        <position position="225"/>
    </location>
</feature>
<dbReference type="GO" id="GO:0005576">
    <property type="term" value="C:extracellular region"/>
    <property type="evidence" value="ECO:0007669"/>
    <property type="project" value="UniProtKB-SubCell"/>
</dbReference>
<dbReference type="RefSeq" id="XP_044674778.1">
    <property type="nucleotide sequence ID" value="XM_044829862.1"/>
</dbReference>
<evidence type="ECO:0000256" key="9">
    <source>
        <dbReference type="ARBA" id="ARBA00023157"/>
    </source>
</evidence>
<evidence type="ECO:0000256" key="11">
    <source>
        <dbReference type="PIRSR" id="PIRSR611150-1"/>
    </source>
</evidence>
<keyword evidence="7 13" id="KW-0378">Hydrolase</keyword>
<dbReference type="KEGG" id="fmu:J7337_012336"/>
<comment type="caution">
    <text evidence="14">The sequence shown here is derived from an EMBL/GenBank/DDBJ whole genome shotgun (WGS) entry which is preliminary data.</text>
</comment>
<evidence type="ECO:0000256" key="12">
    <source>
        <dbReference type="PIRSR" id="PIRSR611150-2"/>
    </source>
</evidence>
<evidence type="ECO:0000256" key="4">
    <source>
        <dbReference type="ARBA" id="ARBA00022487"/>
    </source>
</evidence>
<comment type="function">
    <text evidence="13">Catalyzes the hydrolysis of complex carboxylic polyesters found in the cell wall of plants. Degrades cutin, a macromolecule that forms the structure of the plant cuticle.</text>
</comment>
<evidence type="ECO:0000256" key="8">
    <source>
        <dbReference type="ARBA" id="ARBA00023026"/>
    </source>
</evidence>
<feature type="chain" id="PRO_5040531447" description="Cutinase" evidence="13">
    <location>
        <begin position="17"/>
        <end position="250"/>
    </location>
</feature>
<proteinExistence type="inferred from homology"/>
<protein>
    <recommendedName>
        <fullName evidence="3 13">Cutinase</fullName>
        <ecNumber evidence="3 13">3.1.1.74</ecNumber>
    </recommendedName>
</protein>
<dbReference type="GeneID" id="68320192"/>
<dbReference type="Pfam" id="PF01083">
    <property type="entry name" value="Cutinase"/>
    <property type="match status" value="1"/>
</dbReference>
<dbReference type="InterPro" id="IPR043580">
    <property type="entry name" value="CUTINASE_1"/>
</dbReference>
<dbReference type="GO" id="GO:0050525">
    <property type="term" value="F:cutinase activity"/>
    <property type="evidence" value="ECO:0007669"/>
    <property type="project" value="UniProtKB-UniRule"/>
</dbReference>
<evidence type="ECO:0000256" key="13">
    <source>
        <dbReference type="RuleBase" id="RU361263"/>
    </source>
</evidence>
<feature type="active site" description="Nucleophile" evidence="11">
    <location>
        <position position="157"/>
    </location>
</feature>
<keyword evidence="8" id="KW-0843">Virulence</keyword>
<dbReference type="InterPro" id="IPR000675">
    <property type="entry name" value="Cutinase/axe"/>
</dbReference>
<evidence type="ECO:0000256" key="5">
    <source>
        <dbReference type="ARBA" id="ARBA00022525"/>
    </source>
</evidence>
<keyword evidence="15" id="KW-1185">Reference proteome</keyword>
<dbReference type="PANTHER" id="PTHR48250">
    <property type="entry name" value="CUTINASE 2-RELATED"/>
    <property type="match status" value="1"/>
</dbReference>
<dbReference type="SMART" id="SM01110">
    <property type="entry name" value="Cutinase"/>
    <property type="match status" value="1"/>
</dbReference>
<organism evidence="14 15">
    <name type="scientific">Fusarium musae</name>
    <dbReference type="NCBI Taxonomy" id="1042133"/>
    <lineage>
        <taxon>Eukaryota</taxon>
        <taxon>Fungi</taxon>
        <taxon>Dikarya</taxon>
        <taxon>Ascomycota</taxon>
        <taxon>Pezizomycotina</taxon>
        <taxon>Sordariomycetes</taxon>
        <taxon>Hypocreomycetidae</taxon>
        <taxon>Hypocreales</taxon>
        <taxon>Nectriaceae</taxon>
        <taxon>Fusarium</taxon>
    </lineage>
</organism>
<keyword evidence="5 13" id="KW-0964">Secreted</keyword>
<comment type="subcellular location">
    <subcellularLocation>
        <location evidence="1 13">Secreted</location>
    </subcellularLocation>
</comment>
<comment type="similarity">
    <text evidence="2 13">Belongs to the cutinase family.</text>
</comment>
<dbReference type="InterPro" id="IPR043579">
    <property type="entry name" value="CUTINASE_2"/>
</dbReference>
<dbReference type="PROSITE" id="PS00155">
    <property type="entry name" value="CUTINASE_1"/>
    <property type="match status" value="1"/>
</dbReference>
<evidence type="ECO:0000256" key="1">
    <source>
        <dbReference type="ARBA" id="ARBA00004613"/>
    </source>
</evidence>
<accession>A0A9P8D5N6</accession>
<evidence type="ECO:0000313" key="14">
    <source>
        <dbReference type="EMBL" id="KAG9495778.1"/>
    </source>
</evidence>
<evidence type="ECO:0000313" key="15">
    <source>
        <dbReference type="Proteomes" id="UP000827133"/>
    </source>
</evidence>
<feature type="disulfide bond" evidence="12">
    <location>
        <begin position="208"/>
        <end position="215"/>
    </location>
</feature>
<evidence type="ECO:0000256" key="2">
    <source>
        <dbReference type="ARBA" id="ARBA00007534"/>
    </source>
</evidence>
<dbReference type="PROSITE" id="PS00931">
    <property type="entry name" value="CUTINASE_2"/>
    <property type="match status" value="1"/>
</dbReference>
<dbReference type="Gene3D" id="3.40.50.1820">
    <property type="entry name" value="alpha/beta hydrolase"/>
    <property type="match status" value="1"/>
</dbReference>
<dbReference type="AlphaFoldDB" id="A0A9P8D5N6"/>
<sequence length="250" mass="25682">MKFSIISTLLAATASALPAGQDAAALEARQLGGSITRNDLANGNSGSCPGVIFIYARGSTEAGNLVSDPPPTPPMLQIITNSFMKGTLGPRVASKLEAKYGKNGVWIQGVGGAYRATLGDNALPRGTSSAAIREMLGHFNDANQKCPDAVLIAGGYSQGAALAAASVTDVDAGIREKIAGVVLFGYTKNLQNRGKIPSYPEDRTKVFCNTGDLVCTGSLIVAAPHLAYQRDASNGAPEFLIQKADAAGAA</sequence>
<dbReference type="EMBL" id="JAHBCI010000010">
    <property type="protein sequence ID" value="KAG9495778.1"/>
    <property type="molecule type" value="Genomic_DNA"/>
</dbReference>
<dbReference type="EC" id="3.1.1.74" evidence="3 13"/>
<evidence type="ECO:0000256" key="7">
    <source>
        <dbReference type="ARBA" id="ARBA00022801"/>
    </source>
</evidence>
<evidence type="ECO:0000256" key="10">
    <source>
        <dbReference type="ARBA" id="ARBA00034045"/>
    </source>
</evidence>
<comment type="catalytic activity">
    <reaction evidence="10 13">
        <text>cutin + H2O = cutin monomers.</text>
        <dbReference type="EC" id="3.1.1.74"/>
    </reaction>
</comment>
<dbReference type="SUPFAM" id="SSF53474">
    <property type="entry name" value="alpha/beta-Hydrolases"/>
    <property type="match status" value="1"/>
</dbReference>
<dbReference type="PANTHER" id="PTHR48250:SF3">
    <property type="entry name" value="CUTINASE 1-RELATED"/>
    <property type="match status" value="1"/>
</dbReference>
<keyword evidence="4 13" id="KW-0719">Serine esterase</keyword>
<reference evidence="14" key="1">
    <citation type="journal article" date="2021" name="Mol. Plant Microbe Interact.">
        <title>Telomere to telomere genome assembly of Fusarium musae F31, causal agent of crown rot disease of banana.</title>
        <authorList>
            <person name="Degradi L."/>
            <person name="Tava V."/>
            <person name="Kunova A."/>
            <person name="Cortesi P."/>
            <person name="Saracchi M."/>
            <person name="Pasquali M."/>
        </authorList>
    </citation>
    <scope>NUCLEOTIDE SEQUENCE</scope>
    <source>
        <strain evidence="14">F31</strain>
    </source>
</reference>
<feature type="disulfide bond" evidence="12">
    <location>
        <begin position="48"/>
        <end position="146"/>
    </location>
</feature>
<dbReference type="InterPro" id="IPR029058">
    <property type="entry name" value="AB_hydrolase_fold"/>
</dbReference>
<evidence type="ECO:0000256" key="3">
    <source>
        <dbReference type="ARBA" id="ARBA00013095"/>
    </source>
</evidence>
<dbReference type="InterPro" id="IPR011150">
    <property type="entry name" value="Cutinase_monf"/>
</dbReference>
<feature type="active site" evidence="11">
    <location>
        <position position="212"/>
    </location>
</feature>